<dbReference type="Pfam" id="PF12389">
    <property type="entry name" value="Peptidase_M73"/>
    <property type="match status" value="1"/>
</dbReference>
<comment type="caution">
    <text evidence="2">The sequence shown here is derived from an EMBL/GenBank/DDBJ whole genome shotgun (WGS) entry which is preliminary data.</text>
</comment>
<dbReference type="InterPro" id="IPR023833">
    <property type="entry name" value="Signal_pept_SipW-depend-type"/>
</dbReference>
<dbReference type="NCBIfam" id="TIGR04088">
    <property type="entry name" value="cognate_SipW"/>
    <property type="match status" value="1"/>
</dbReference>
<sequence length="196" mass="20223">MRNKKLVVGLGGVSAVAAAVALSAGTFAAFTDSEQRGAIATAGTMDLQVQDNNGDLFGENGTVNVPGTVVPGETLGSATFTLKNAGDVAGNLSFDYKAVTNDENGLTDPEKDAGDKPESNGELLRNLALTVTGPDGSTHSLNSLSGIENLDLAPLTSNGESQYTFELSVPRSATSEIQTDKGEFTITANLDQQVRN</sequence>
<evidence type="ECO:0000256" key="1">
    <source>
        <dbReference type="SAM" id="SignalP"/>
    </source>
</evidence>
<dbReference type="AlphaFoldDB" id="A0AAE3ZA56"/>
<dbReference type="InterPro" id="IPR022121">
    <property type="entry name" value="Peptidase_M73_camelysin"/>
</dbReference>
<evidence type="ECO:0000313" key="3">
    <source>
        <dbReference type="Proteomes" id="UP001180845"/>
    </source>
</evidence>
<keyword evidence="3" id="KW-1185">Reference proteome</keyword>
<accession>A0AAE3ZA56</accession>
<organism evidence="2 3">
    <name type="scientific">Haloactinomyces albus</name>
    <dbReference type="NCBI Taxonomy" id="1352928"/>
    <lineage>
        <taxon>Bacteria</taxon>
        <taxon>Bacillati</taxon>
        <taxon>Actinomycetota</taxon>
        <taxon>Actinomycetes</taxon>
        <taxon>Actinopolysporales</taxon>
        <taxon>Actinopolysporaceae</taxon>
        <taxon>Haloactinomyces</taxon>
    </lineage>
</organism>
<evidence type="ECO:0000313" key="2">
    <source>
        <dbReference type="EMBL" id="MDR7301158.1"/>
    </source>
</evidence>
<dbReference type="Proteomes" id="UP001180845">
    <property type="component" value="Unassembled WGS sequence"/>
</dbReference>
<gene>
    <name evidence="2" type="ORF">JOF55_001339</name>
</gene>
<dbReference type="RefSeq" id="WP_310271134.1">
    <property type="nucleotide sequence ID" value="NZ_JAVDXW010000001.1"/>
</dbReference>
<dbReference type="EMBL" id="JAVDXW010000001">
    <property type="protein sequence ID" value="MDR7301158.1"/>
    <property type="molecule type" value="Genomic_DNA"/>
</dbReference>
<feature type="chain" id="PRO_5041943606" evidence="1">
    <location>
        <begin position="29"/>
        <end position="196"/>
    </location>
</feature>
<feature type="signal peptide" evidence="1">
    <location>
        <begin position="1"/>
        <end position="28"/>
    </location>
</feature>
<reference evidence="2" key="1">
    <citation type="submission" date="2023-07" db="EMBL/GenBank/DDBJ databases">
        <title>Sequencing the genomes of 1000 actinobacteria strains.</title>
        <authorList>
            <person name="Klenk H.-P."/>
        </authorList>
    </citation>
    <scope>NUCLEOTIDE SEQUENCE</scope>
    <source>
        <strain evidence="2">DSM 45977</strain>
    </source>
</reference>
<proteinExistence type="predicted"/>
<name>A0AAE3ZA56_9ACTN</name>
<protein>
    <submittedName>
        <fullName evidence="2">Ribosomally synthesized peptide with SipW-like signal peptide</fullName>
    </submittedName>
</protein>
<keyword evidence="1" id="KW-0732">Signal</keyword>